<proteinExistence type="predicted"/>
<protein>
    <submittedName>
        <fullName evidence="1">Uncharacterized protein</fullName>
    </submittedName>
</protein>
<sequence length="146" mass="15419">MAILGGAHTGRSFSPSFSISCATFSSAIFSTLEPPPHRRRSGRHRIAAARAAAPPTLRSAPLRRCSAAARVGAAPAAALPPLESVLVGPPRPPLGSPLRHRSGRLALRSGHPARRSGILACRSPRPARLARWSPRSEHSIDLAVRI</sequence>
<evidence type="ECO:0000313" key="1">
    <source>
        <dbReference type="EMBL" id="KAG8076452.1"/>
    </source>
</evidence>
<reference evidence="1" key="2">
    <citation type="submission" date="2021-02" db="EMBL/GenBank/DDBJ databases">
        <authorList>
            <person name="Kimball J.A."/>
            <person name="Haas M.W."/>
            <person name="Macchietto M."/>
            <person name="Kono T."/>
            <person name="Duquette J."/>
            <person name="Shao M."/>
        </authorList>
    </citation>
    <scope>NUCLEOTIDE SEQUENCE</scope>
    <source>
        <tissue evidence="1">Fresh leaf tissue</tissue>
    </source>
</reference>
<keyword evidence="2" id="KW-1185">Reference proteome</keyword>
<dbReference type="Proteomes" id="UP000729402">
    <property type="component" value="Unassembled WGS sequence"/>
</dbReference>
<name>A0A8J5SW40_ZIZPA</name>
<gene>
    <name evidence="1" type="ORF">GUJ93_ZPchr0006g45613</name>
</gene>
<dbReference type="EMBL" id="JAAALK010000283">
    <property type="protein sequence ID" value="KAG8076452.1"/>
    <property type="molecule type" value="Genomic_DNA"/>
</dbReference>
<evidence type="ECO:0000313" key="2">
    <source>
        <dbReference type="Proteomes" id="UP000729402"/>
    </source>
</evidence>
<accession>A0A8J5SW40</accession>
<organism evidence="1 2">
    <name type="scientific">Zizania palustris</name>
    <name type="common">Northern wild rice</name>
    <dbReference type="NCBI Taxonomy" id="103762"/>
    <lineage>
        <taxon>Eukaryota</taxon>
        <taxon>Viridiplantae</taxon>
        <taxon>Streptophyta</taxon>
        <taxon>Embryophyta</taxon>
        <taxon>Tracheophyta</taxon>
        <taxon>Spermatophyta</taxon>
        <taxon>Magnoliopsida</taxon>
        <taxon>Liliopsida</taxon>
        <taxon>Poales</taxon>
        <taxon>Poaceae</taxon>
        <taxon>BOP clade</taxon>
        <taxon>Oryzoideae</taxon>
        <taxon>Oryzeae</taxon>
        <taxon>Zizaniinae</taxon>
        <taxon>Zizania</taxon>
    </lineage>
</organism>
<comment type="caution">
    <text evidence="1">The sequence shown here is derived from an EMBL/GenBank/DDBJ whole genome shotgun (WGS) entry which is preliminary data.</text>
</comment>
<dbReference type="AlphaFoldDB" id="A0A8J5SW40"/>
<reference evidence="1" key="1">
    <citation type="journal article" date="2021" name="bioRxiv">
        <title>Whole Genome Assembly and Annotation of Northern Wild Rice, Zizania palustris L., Supports a Whole Genome Duplication in the Zizania Genus.</title>
        <authorList>
            <person name="Haas M."/>
            <person name="Kono T."/>
            <person name="Macchietto M."/>
            <person name="Millas R."/>
            <person name="McGilp L."/>
            <person name="Shao M."/>
            <person name="Duquette J."/>
            <person name="Hirsch C.N."/>
            <person name="Kimball J."/>
        </authorList>
    </citation>
    <scope>NUCLEOTIDE SEQUENCE</scope>
    <source>
        <tissue evidence="1">Fresh leaf tissue</tissue>
    </source>
</reference>